<dbReference type="Pfam" id="PF13646">
    <property type="entry name" value="HEAT_2"/>
    <property type="match status" value="1"/>
</dbReference>
<dbReference type="InterPro" id="IPR016024">
    <property type="entry name" value="ARM-type_fold"/>
</dbReference>
<dbReference type="Gene3D" id="1.25.10.10">
    <property type="entry name" value="Leucine-rich Repeat Variant"/>
    <property type="match status" value="1"/>
</dbReference>
<evidence type="ECO:0000313" key="1">
    <source>
        <dbReference type="EMBL" id="QYF48828.1"/>
    </source>
</evidence>
<organism evidence="1 2">
    <name type="scientific">Candidatus Rhabdochlamydia oedothoracis</name>
    <dbReference type="NCBI Taxonomy" id="2720720"/>
    <lineage>
        <taxon>Bacteria</taxon>
        <taxon>Pseudomonadati</taxon>
        <taxon>Chlamydiota</taxon>
        <taxon>Chlamydiia</taxon>
        <taxon>Parachlamydiales</taxon>
        <taxon>Candidatus Rhabdochlamydiaceae</taxon>
        <taxon>Candidatus Rhabdochlamydia</taxon>
    </lineage>
</organism>
<name>A0ABX8V0T5_9BACT</name>
<proteinExistence type="predicted"/>
<dbReference type="Proteomes" id="UP000826014">
    <property type="component" value="Chromosome"/>
</dbReference>
<accession>A0ABX8V0T5</accession>
<keyword evidence="2" id="KW-1185">Reference proteome</keyword>
<gene>
    <name evidence="1" type="ORF">RHABOEDO_001053</name>
</gene>
<dbReference type="RefSeq" id="WP_215217193.1">
    <property type="nucleotide sequence ID" value="NZ_CP075587.1"/>
</dbReference>
<protein>
    <submittedName>
        <fullName evidence="1">HEAT repeat protein</fullName>
    </submittedName>
</protein>
<sequence>MALFKKTLKFLFCISFIYSHLQAETLQTKVNPLHIFYLVQSKEISQAITLYQRYKEELGRHDFEALQRMAEMILEQGAKSLESEEQLISLLGLKIARIQTTKEILESGITSRHPEVQLATLQLIGQLQDDRFESLLNKAMSSGFLYTRLEAAYQLAIRKTRNSVGQVESLMHKLPPEMRFFFPQFFALVGSSDAVLLLKQLLDDPIQKTRIEAILHSAKAGYEELLPNIRRKASHINPAEQEACCFALGALKDTHALSILRNLSLSNNDNVKLAANYSLYLLGEESAKEKIFSLAKEKNLFAIALLGKIMGSEKVLISLLQENHLQIRFNAMLSLLDLKDERCLPYVKEFLVRDSRDFGFQPQMTIGNAFTAWKVVPSMQQHMKHSFYDLVGLSLYVKEEILRKSIELSPDAFVDLASFLLDARQLELIPGISSLLQNLQTPKAIALLEKHAQRAKIPLIRNYCNLALFQLNKNTPSKQLILEWIHSQQNRQIIQFRPLLTRENYFKDKTAFELTPEENSQLLISCYQVISNQHTKEGLDVLLDSLQQGHQKNRPLIAGLLIQTLQ</sequence>
<dbReference type="InterPro" id="IPR011989">
    <property type="entry name" value="ARM-like"/>
</dbReference>
<evidence type="ECO:0000313" key="2">
    <source>
        <dbReference type="Proteomes" id="UP000826014"/>
    </source>
</evidence>
<dbReference type="EMBL" id="CP075587">
    <property type="protein sequence ID" value="QYF48828.1"/>
    <property type="molecule type" value="Genomic_DNA"/>
</dbReference>
<reference evidence="1 2" key="1">
    <citation type="journal article" date="2022" name="bioRxiv">
        <title>Ecology and evolution of chlamydial symbionts of arthropods.</title>
        <authorList>
            <person name="Halter T."/>
            <person name="Koestlbacher S."/>
            <person name="Collingro A."/>
            <person name="Sixt B.S."/>
            <person name="Toenshoff E.R."/>
            <person name="Hendrickx F."/>
            <person name="Kostanjsek R."/>
            <person name="Horn M."/>
        </authorList>
    </citation>
    <scope>NUCLEOTIDE SEQUENCE [LARGE SCALE GENOMIC DNA]</scope>
    <source>
        <strain evidence="1">W744xW776</strain>
    </source>
</reference>
<dbReference type="SUPFAM" id="SSF48371">
    <property type="entry name" value="ARM repeat"/>
    <property type="match status" value="1"/>
</dbReference>